<name>A0A081B304_PHYNI</name>
<evidence type="ECO:0000313" key="3">
    <source>
        <dbReference type="Proteomes" id="UP000028582"/>
    </source>
</evidence>
<reference evidence="2 3" key="1">
    <citation type="submission" date="2013-11" db="EMBL/GenBank/DDBJ databases">
        <title>The Genome Sequence of Phytophthora parasitica P1976.</title>
        <authorList>
            <consortium name="The Broad Institute Genomics Platform"/>
            <person name="Russ C."/>
            <person name="Tyler B."/>
            <person name="Panabieres F."/>
            <person name="Shan W."/>
            <person name="Tripathy S."/>
            <person name="Grunwald N."/>
            <person name="Machado M."/>
            <person name="Johnson C.S."/>
            <person name="Walker B."/>
            <person name="Young S."/>
            <person name="Zeng Q."/>
            <person name="Gargeya S."/>
            <person name="Fitzgerald M."/>
            <person name="Haas B."/>
            <person name="Abouelleil A."/>
            <person name="Allen A.W."/>
            <person name="Alvarado L."/>
            <person name="Arachchi H.M."/>
            <person name="Berlin A.M."/>
            <person name="Chapman S.B."/>
            <person name="Gainer-Dewar J."/>
            <person name="Goldberg J."/>
            <person name="Griggs A."/>
            <person name="Gujja S."/>
            <person name="Hansen M."/>
            <person name="Howarth C."/>
            <person name="Imamovic A."/>
            <person name="Ireland A."/>
            <person name="Larimer J."/>
            <person name="McCowan C."/>
            <person name="Murphy C."/>
            <person name="Pearson M."/>
            <person name="Poon T.W."/>
            <person name="Priest M."/>
            <person name="Roberts A."/>
            <person name="Saif S."/>
            <person name="Shea T."/>
            <person name="Sisk P."/>
            <person name="Sykes S."/>
            <person name="Wortman J."/>
            <person name="Nusbaum C."/>
            <person name="Birren B."/>
        </authorList>
    </citation>
    <scope>NUCLEOTIDE SEQUENCE [LARGE SCALE GENOMIC DNA]</scope>
    <source>
        <strain evidence="2 3">P1976</strain>
    </source>
</reference>
<dbReference type="EMBL" id="ANJA01004540">
    <property type="protein sequence ID" value="ETO58971.1"/>
    <property type="molecule type" value="Genomic_DNA"/>
</dbReference>
<comment type="caution">
    <text evidence="2">The sequence shown here is derived from an EMBL/GenBank/DDBJ whole genome shotgun (WGS) entry which is preliminary data.</text>
</comment>
<dbReference type="EMBL" id="ANJA01000169">
    <property type="protein sequence ID" value="ETO85515.1"/>
    <property type="molecule type" value="Genomic_DNA"/>
</dbReference>
<dbReference type="AlphaFoldDB" id="A0A081B304"/>
<sequence>MMSTMIVPKQPDNAISALSFSVNDGFARYSQLCNLTLGYNAAVLVPDLQCKHSWPQHTPHVVVTTSLFISGFFVATATPRS</sequence>
<gene>
    <name evidence="2" type="ORF">F444_00854</name>
    <name evidence="1" type="ORF">F444_22651</name>
</gene>
<dbReference type="Proteomes" id="UP000028582">
    <property type="component" value="Unassembled WGS sequence"/>
</dbReference>
<protein>
    <submittedName>
        <fullName evidence="2">Uncharacterized protein</fullName>
    </submittedName>
</protein>
<proteinExistence type="predicted"/>
<evidence type="ECO:0000313" key="1">
    <source>
        <dbReference type="EMBL" id="ETO58971.1"/>
    </source>
</evidence>
<accession>A0A081B304</accession>
<organism evidence="2 3">
    <name type="scientific">Phytophthora nicotianae P1976</name>
    <dbReference type="NCBI Taxonomy" id="1317066"/>
    <lineage>
        <taxon>Eukaryota</taxon>
        <taxon>Sar</taxon>
        <taxon>Stramenopiles</taxon>
        <taxon>Oomycota</taxon>
        <taxon>Peronosporomycetes</taxon>
        <taxon>Peronosporales</taxon>
        <taxon>Peronosporaceae</taxon>
        <taxon>Phytophthora</taxon>
    </lineage>
</organism>
<evidence type="ECO:0000313" key="2">
    <source>
        <dbReference type="EMBL" id="ETO85515.1"/>
    </source>
</evidence>